<evidence type="ECO:0000259" key="2">
    <source>
        <dbReference type="Pfam" id="PF00156"/>
    </source>
</evidence>
<reference evidence="3 4" key="1">
    <citation type="submission" date="2019-06" db="EMBL/GenBank/DDBJ databases">
        <title>Genomic Encyclopedia of Type Strains, Phase IV (KMG-V): Genome sequencing to study the core and pangenomes of soil and plant-associated prokaryotes.</title>
        <authorList>
            <person name="Whitman W."/>
        </authorList>
    </citation>
    <scope>NUCLEOTIDE SEQUENCE [LARGE SCALE GENOMIC DNA]</scope>
    <source>
        <strain evidence="3 4">BR 12005</strain>
    </source>
</reference>
<dbReference type="SUPFAM" id="SSF53271">
    <property type="entry name" value="PRTase-like"/>
    <property type="match status" value="1"/>
</dbReference>
<feature type="domain" description="Phosphoribosyltransferase" evidence="2">
    <location>
        <begin position="10"/>
        <end position="145"/>
    </location>
</feature>
<dbReference type="GO" id="GO:0016740">
    <property type="term" value="F:transferase activity"/>
    <property type="evidence" value="ECO:0007669"/>
    <property type="project" value="UniProtKB-KW"/>
</dbReference>
<name>A0A560J3Y1_9PROT</name>
<organism evidence="3 4">
    <name type="scientific">Nitrospirillum amazonense</name>
    <dbReference type="NCBI Taxonomy" id="28077"/>
    <lineage>
        <taxon>Bacteria</taxon>
        <taxon>Pseudomonadati</taxon>
        <taxon>Pseudomonadota</taxon>
        <taxon>Alphaproteobacteria</taxon>
        <taxon>Rhodospirillales</taxon>
        <taxon>Azospirillaceae</taxon>
        <taxon>Nitrospirillum</taxon>
    </lineage>
</organism>
<dbReference type="Proteomes" id="UP000320516">
    <property type="component" value="Unassembled WGS sequence"/>
</dbReference>
<evidence type="ECO:0000313" key="3">
    <source>
        <dbReference type="EMBL" id="TWB65952.1"/>
    </source>
</evidence>
<dbReference type="AlphaFoldDB" id="A0A560J3Y1"/>
<dbReference type="Pfam" id="PF00156">
    <property type="entry name" value="Pribosyltran"/>
    <property type="match status" value="1"/>
</dbReference>
<feature type="region of interest" description="Disordered" evidence="1">
    <location>
        <begin position="145"/>
        <end position="171"/>
    </location>
</feature>
<keyword evidence="3" id="KW-0808">Transferase</keyword>
<comment type="caution">
    <text evidence="3">The sequence shown here is derived from an EMBL/GenBank/DDBJ whole genome shotgun (WGS) entry which is preliminary data.</text>
</comment>
<dbReference type="Gene3D" id="3.30.1310.20">
    <property type="entry name" value="PRTase-like"/>
    <property type="match status" value="1"/>
</dbReference>
<dbReference type="EMBL" id="VITV01000017">
    <property type="protein sequence ID" value="TWB65952.1"/>
    <property type="molecule type" value="Genomic_DNA"/>
</dbReference>
<accession>A0A560J3Y1</accession>
<gene>
    <name evidence="3" type="ORF">FBZ87_11747</name>
</gene>
<dbReference type="InterPro" id="IPR029057">
    <property type="entry name" value="PRTase-like"/>
</dbReference>
<sequence length="171" mass="18460">MRFMDRRDAGQRLAGRLADRKNGITVVLALPRDGVPVAYQVAHALDVPLVLMLVRKLEVPIEPETAMGTFAEGAEGGKPVVVLVETTLSAPRISPAEVDRIVAGEMRELDRRHRLYGDGRPAPNLNGKTVILVDDGIATGARMRAPCAPPASDTSRRWSSFPAPGQDFAMP</sequence>
<dbReference type="InterPro" id="IPR000836">
    <property type="entry name" value="PRTase_dom"/>
</dbReference>
<proteinExistence type="predicted"/>
<protein>
    <submittedName>
        <fullName evidence="3">Phosphoribosyl transferase-like protein</fullName>
    </submittedName>
</protein>
<dbReference type="CDD" id="cd06223">
    <property type="entry name" value="PRTases_typeI"/>
    <property type="match status" value="1"/>
</dbReference>
<evidence type="ECO:0000313" key="4">
    <source>
        <dbReference type="Proteomes" id="UP000320516"/>
    </source>
</evidence>
<dbReference type="Gene3D" id="3.40.50.2020">
    <property type="match status" value="1"/>
</dbReference>
<evidence type="ECO:0000256" key="1">
    <source>
        <dbReference type="SAM" id="MobiDB-lite"/>
    </source>
</evidence>